<organism evidence="1">
    <name type="scientific">Triticum urartu</name>
    <name type="common">Red wild einkorn</name>
    <name type="synonym">Crithodium urartu</name>
    <dbReference type="NCBI Taxonomy" id="4572"/>
    <lineage>
        <taxon>Eukaryota</taxon>
        <taxon>Viridiplantae</taxon>
        <taxon>Streptophyta</taxon>
        <taxon>Embryophyta</taxon>
        <taxon>Tracheophyta</taxon>
        <taxon>Spermatophyta</taxon>
        <taxon>Magnoliopsida</taxon>
        <taxon>Liliopsida</taxon>
        <taxon>Poales</taxon>
        <taxon>Poaceae</taxon>
        <taxon>BOP clade</taxon>
        <taxon>Pooideae</taxon>
        <taxon>Triticodae</taxon>
        <taxon>Triticeae</taxon>
        <taxon>Triticinae</taxon>
        <taxon>Triticum</taxon>
    </lineage>
</organism>
<protein>
    <submittedName>
        <fullName evidence="1">Uncharacterized protein</fullName>
    </submittedName>
</protein>
<evidence type="ECO:0000313" key="1">
    <source>
        <dbReference type="EMBL" id="EMS50966.1"/>
    </source>
</evidence>
<proteinExistence type="predicted"/>
<name>M7YV18_TRIUA</name>
<reference evidence="1" key="1">
    <citation type="journal article" date="2013" name="Nature">
        <title>Draft genome of the wheat A-genome progenitor Triticum urartu.</title>
        <authorList>
            <person name="Ling H.Q."/>
            <person name="Zhao S."/>
            <person name="Liu D."/>
            <person name="Wang J."/>
            <person name="Sun H."/>
            <person name="Zhang C."/>
            <person name="Fan H."/>
            <person name="Li D."/>
            <person name="Dong L."/>
            <person name="Tao Y."/>
            <person name="Gao C."/>
            <person name="Wu H."/>
            <person name="Li Y."/>
            <person name="Cui Y."/>
            <person name="Guo X."/>
            <person name="Zheng S."/>
            <person name="Wang B."/>
            <person name="Yu K."/>
            <person name="Liang Q."/>
            <person name="Yang W."/>
            <person name="Lou X."/>
            <person name="Chen J."/>
            <person name="Feng M."/>
            <person name="Jian J."/>
            <person name="Zhang X."/>
            <person name="Luo G."/>
            <person name="Jiang Y."/>
            <person name="Liu J."/>
            <person name="Wang Z."/>
            <person name="Sha Y."/>
            <person name="Zhang B."/>
            <person name="Wu H."/>
            <person name="Tang D."/>
            <person name="Shen Q."/>
            <person name="Xue P."/>
            <person name="Zou S."/>
            <person name="Wang X."/>
            <person name="Liu X."/>
            <person name="Wang F."/>
            <person name="Yang Y."/>
            <person name="An X."/>
            <person name="Dong Z."/>
            <person name="Zhang K."/>
            <person name="Zhang X."/>
            <person name="Luo M.C."/>
            <person name="Dvorak J."/>
            <person name="Tong Y."/>
            <person name="Wang J."/>
            <person name="Yang H."/>
            <person name="Li Z."/>
            <person name="Wang D."/>
            <person name="Zhang A."/>
            <person name="Wang J."/>
        </authorList>
    </citation>
    <scope>NUCLEOTIDE SEQUENCE</scope>
</reference>
<sequence>MSATTPHASSIPQVRDASSVSFSDATAPSPQPRLPHLLWGDVGKYAPGVVRPQFCNASHAVA</sequence>
<dbReference type="EMBL" id="KD225591">
    <property type="protein sequence ID" value="EMS50966.1"/>
    <property type="molecule type" value="Genomic_DNA"/>
</dbReference>
<dbReference type="AlphaFoldDB" id="M7YV18"/>
<accession>M7YV18</accession>
<gene>
    <name evidence="1" type="ORF">TRIUR3_28192</name>
</gene>